<evidence type="ECO:0000313" key="8">
    <source>
        <dbReference type="Proteomes" id="UP000749293"/>
    </source>
</evidence>
<dbReference type="PANTHER" id="PTHR13475">
    <property type="entry name" value="NEUGRIN"/>
    <property type="match status" value="1"/>
</dbReference>
<feature type="region of interest" description="Disordered" evidence="6">
    <location>
        <begin position="68"/>
        <end position="206"/>
    </location>
</feature>
<dbReference type="GO" id="GO:0005634">
    <property type="term" value="C:nucleus"/>
    <property type="evidence" value="ECO:0007669"/>
    <property type="project" value="TreeGrafter"/>
</dbReference>
<dbReference type="RefSeq" id="XP_035322345.1">
    <property type="nucleotide sequence ID" value="XM_035468364.1"/>
</dbReference>
<dbReference type="Proteomes" id="UP000749293">
    <property type="component" value="Unassembled WGS sequence"/>
</dbReference>
<comment type="caution">
    <text evidence="7">The sequence shown here is derived from an EMBL/GenBank/DDBJ whole genome shotgun (WGS) entry which is preliminary data.</text>
</comment>
<gene>
    <name evidence="7" type="ORF">GMORB2_6394</name>
</gene>
<keyword evidence="5" id="KW-0809">Transit peptide</keyword>
<evidence type="ECO:0000313" key="7">
    <source>
        <dbReference type="EMBL" id="KAF4123693.1"/>
    </source>
</evidence>
<dbReference type="OrthoDB" id="5578174at2759"/>
<evidence type="ECO:0000256" key="6">
    <source>
        <dbReference type="SAM" id="MobiDB-lite"/>
    </source>
</evidence>
<comment type="subcellular location">
    <subcellularLocation>
        <location evidence="2">Mitochondrion</location>
    </subcellularLocation>
</comment>
<evidence type="ECO:0000256" key="2">
    <source>
        <dbReference type="ARBA" id="ARBA00004173"/>
    </source>
</evidence>
<feature type="region of interest" description="Disordered" evidence="6">
    <location>
        <begin position="308"/>
        <end position="352"/>
    </location>
</feature>
<dbReference type="Pfam" id="PF06413">
    <property type="entry name" value="Neugrin"/>
    <property type="match status" value="1"/>
</dbReference>
<dbReference type="AlphaFoldDB" id="A0A9P5D1B1"/>
<comment type="similarity">
    <text evidence="3">Belongs to the RRG9 family.</text>
</comment>
<proteinExistence type="inferred from homology"/>
<name>A0A9P5D1B1_9HYPO</name>
<comment type="function">
    <text evidence="1">Required for respiratory activity and maintenance and expression of the mitochondrial genome.</text>
</comment>
<evidence type="ECO:0000256" key="5">
    <source>
        <dbReference type="ARBA" id="ARBA00022946"/>
    </source>
</evidence>
<accession>A0A9P5D1B1</accession>
<feature type="compositionally biased region" description="Basic and acidic residues" evidence="6">
    <location>
        <begin position="308"/>
        <end position="337"/>
    </location>
</feature>
<organism evidence="7 8">
    <name type="scientific">Geosmithia morbida</name>
    <dbReference type="NCBI Taxonomy" id="1094350"/>
    <lineage>
        <taxon>Eukaryota</taxon>
        <taxon>Fungi</taxon>
        <taxon>Dikarya</taxon>
        <taxon>Ascomycota</taxon>
        <taxon>Pezizomycotina</taxon>
        <taxon>Sordariomycetes</taxon>
        <taxon>Hypocreomycetidae</taxon>
        <taxon>Hypocreales</taxon>
        <taxon>Bionectriaceae</taxon>
        <taxon>Geosmithia</taxon>
    </lineage>
</organism>
<dbReference type="PANTHER" id="PTHR13475:SF3">
    <property type="entry name" value="NEUGRIN"/>
    <property type="match status" value="1"/>
</dbReference>
<dbReference type="InterPro" id="IPR010487">
    <property type="entry name" value="NGRN/Rrg9"/>
</dbReference>
<reference evidence="7" key="1">
    <citation type="submission" date="2020-03" db="EMBL/GenBank/DDBJ databases">
        <title>Site-based positive gene gene selection in Geosmithia morbida across the United States reveals a broad range of putative effectors and factors for local host and environmental adapation.</title>
        <authorList>
            <person name="Onufrak A."/>
            <person name="Murdoch R.W."/>
            <person name="Gazis R."/>
            <person name="Huff M."/>
            <person name="Staton M."/>
            <person name="Klingeman W."/>
            <person name="Hadziabdic D."/>
        </authorList>
    </citation>
    <scope>NUCLEOTIDE SEQUENCE</scope>
    <source>
        <strain evidence="7">1262</strain>
    </source>
</reference>
<sequence length="352" mass="39806">MSCSCRTVPLRTFLSGLAQVHRLEGTAAAPIPPVLARLVRPTPTRLTAAAGAGRLISARLFHHSPRFLQQHEKSPRQPPQEQEQEHRDGASSDASADEHRKQPQEGARGSATGGVDLAEGRARPVHGGTTTTTTSRHAPSNMRHVKRTRGAGPSIDGTSGDKPFRSHRPPQKSRNSSSSSSSSNERDGGRHGEDEAPPAGKVENWRVQKEALKTKFPEGWRPRKRLSPDALAGIRALNAQFPEVYTTQTLSDKFEVSPENIRRILKSRWRPSEEEEEDRRERWERRGRSVWEMKAALGVKPPRRWREEGIVRDPSYHVRRSETAQRERSREEDDKDRYRTHRARVNRSNNKI</sequence>
<evidence type="ECO:0000256" key="1">
    <source>
        <dbReference type="ARBA" id="ARBA00003548"/>
    </source>
</evidence>
<dbReference type="GO" id="GO:0005739">
    <property type="term" value="C:mitochondrion"/>
    <property type="evidence" value="ECO:0007669"/>
    <property type="project" value="UniProtKB-SubCell"/>
</dbReference>
<dbReference type="GeneID" id="55972619"/>
<dbReference type="EMBL" id="JAANYQ010000006">
    <property type="protein sequence ID" value="KAF4123693.1"/>
    <property type="molecule type" value="Genomic_DNA"/>
</dbReference>
<feature type="compositionally biased region" description="Basic and acidic residues" evidence="6">
    <location>
        <begin position="184"/>
        <end position="194"/>
    </location>
</feature>
<protein>
    <recommendedName>
        <fullName evidence="4">Required for respiratory growth protein 9, mitochondrial</fullName>
    </recommendedName>
</protein>
<keyword evidence="8" id="KW-1185">Reference proteome</keyword>
<feature type="compositionally biased region" description="Basic and acidic residues" evidence="6">
    <location>
        <begin position="83"/>
        <end position="103"/>
    </location>
</feature>
<evidence type="ECO:0000256" key="3">
    <source>
        <dbReference type="ARBA" id="ARBA00010895"/>
    </source>
</evidence>
<evidence type="ECO:0000256" key="4">
    <source>
        <dbReference type="ARBA" id="ARBA00013566"/>
    </source>
</evidence>